<reference evidence="1 2" key="1">
    <citation type="journal article" date="2019" name="Sci. Rep.">
        <title>Orb-weaving spider Araneus ventricosus genome elucidates the spidroin gene catalogue.</title>
        <authorList>
            <person name="Kono N."/>
            <person name="Nakamura H."/>
            <person name="Ohtoshi R."/>
            <person name="Moran D.A.P."/>
            <person name="Shinohara A."/>
            <person name="Yoshida Y."/>
            <person name="Fujiwara M."/>
            <person name="Mori M."/>
            <person name="Tomita M."/>
            <person name="Arakawa K."/>
        </authorList>
    </citation>
    <scope>NUCLEOTIDE SEQUENCE [LARGE SCALE GENOMIC DNA]</scope>
</reference>
<gene>
    <name evidence="1" type="ORF">AVEN_36263_1</name>
</gene>
<name>A0A4Y2NZ37_ARAVE</name>
<evidence type="ECO:0000313" key="2">
    <source>
        <dbReference type="Proteomes" id="UP000499080"/>
    </source>
</evidence>
<dbReference type="Gene3D" id="3.30.420.10">
    <property type="entry name" value="Ribonuclease H-like superfamily/Ribonuclease H"/>
    <property type="match status" value="1"/>
</dbReference>
<organism evidence="1 2">
    <name type="scientific">Araneus ventricosus</name>
    <name type="common">Orbweaver spider</name>
    <name type="synonym">Epeira ventricosa</name>
    <dbReference type="NCBI Taxonomy" id="182803"/>
    <lineage>
        <taxon>Eukaryota</taxon>
        <taxon>Metazoa</taxon>
        <taxon>Ecdysozoa</taxon>
        <taxon>Arthropoda</taxon>
        <taxon>Chelicerata</taxon>
        <taxon>Arachnida</taxon>
        <taxon>Araneae</taxon>
        <taxon>Araneomorphae</taxon>
        <taxon>Entelegynae</taxon>
        <taxon>Araneoidea</taxon>
        <taxon>Araneidae</taxon>
        <taxon>Araneus</taxon>
    </lineage>
</organism>
<keyword evidence="2" id="KW-1185">Reference proteome</keyword>
<dbReference type="AlphaFoldDB" id="A0A4Y2NZ37"/>
<sequence length="111" mass="12694">MCVIVQTRTVWLYSTSTLNAIAMLYRTFEGLLKASGKLSRGMVLLQYSTQTAKASKHNLRAFHFKVLNHPPHSLDPSPCDNHVFDRLKKVSASAAIKRRDAVEEWFHQRHS</sequence>
<accession>A0A4Y2NZ37</accession>
<dbReference type="Proteomes" id="UP000499080">
    <property type="component" value="Unassembled WGS sequence"/>
</dbReference>
<dbReference type="InterPro" id="IPR036397">
    <property type="entry name" value="RNaseH_sf"/>
</dbReference>
<dbReference type="GO" id="GO:0003676">
    <property type="term" value="F:nucleic acid binding"/>
    <property type="evidence" value="ECO:0007669"/>
    <property type="project" value="InterPro"/>
</dbReference>
<evidence type="ECO:0000313" key="1">
    <source>
        <dbReference type="EMBL" id="GBN44341.1"/>
    </source>
</evidence>
<dbReference type="EMBL" id="BGPR01010118">
    <property type="protein sequence ID" value="GBN44341.1"/>
    <property type="molecule type" value="Genomic_DNA"/>
</dbReference>
<protein>
    <submittedName>
        <fullName evidence="1">Uncharacterized protein</fullName>
    </submittedName>
</protein>
<proteinExistence type="predicted"/>
<comment type="caution">
    <text evidence="1">The sequence shown here is derived from an EMBL/GenBank/DDBJ whole genome shotgun (WGS) entry which is preliminary data.</text>
</comment>